<dbReference type="AlphaFoldDB" id="A0AAW6HT01"/>
<reference evidence="1" key="2">
    <citation type="journal article" date="2023" name="Commun. Biol.">
        <title>Suspicions of two bridgehead invasions of Xylella fastidiosa subsp. multiplex in France.</title>
        <authorList>
            <person name="Dupas E."/>
            <person name="Durand K."/>
            <person name="Rieux A."/>
            <person name="Briand M."/>
            <person name="Pruvost O."/>
            <person name="Cunty A."/>
            <person name="Denance N."/>
            <person name="Donnadieu C."/>
            <person name="Legendre B."/>
            <person name="Lopez-Roques C."/>
            <person name="Cesbron S."/>
            <person name="Ravigne V."/>
            <person name="Jacques M.A."/>
        </authorList>
    </citation>
    <scope>NUCLEOTIDE SEQUENCE</scope>
    <source>
        <strain evidence="1">CFBP8070</strain>
    </source>
</reference>
<dbReference type="EMBL" id="JAJKGN010000001">
    <property type="protein sequence ID" value="MDC6407746.1"/>
    <property type="molecule type" value="Genomic_DNA"/>
</dbReference>
<reference evidence="1" key="1">
    <citation type="submission" date="2021-11" db="EMBL/GenBank/DDBJ databases">
        <authorList>
            <person name="Denance N."/>
            <person name="Briand M."/>
            <person name="Dupas E."/>
            <person name="Durand K."/>
            <person name="Legendre B."/>
            <person name="Cunty A."/>
            <person name="Donnadieu C."/>
            <person name="Lopez Roques C."/>
            <person name="Cesbron S."/>
            <person name="Jacques M.A."/>
        </authorList>
    </citation>
    <scope>NUCLEOTIDE SEQUENCE</scope>
    <source>
        <strain evidence="1">CFBP8070</strain>
    </source>
</reference>
<dbReference type="RefSeq" id="WP_238842309.1">
    <property type="nucleotide sequence ID" value="NZ_CP136975.1"/>
</dbReference>
<comment type="caution">
    <text evidence="1">The sequence shown here is derived from an EMBL/GenBank/DDBJ whole genome shotgun (WGS) entry which is preliminary data.</text>
</comment>
<name>A0AAW6HT01_XYLFS</name>
<accession>A0AAW6HT01</accession>
<organism evidence="1 2">
    <name type="scientific">Xylella fastidiosa subsp. multiplex</name>
    <dbReference type="NCBI Taxonomy" id="644357"/>
    <lineage>
        <taxon>Bacteria</taxon>
        <taxon>Pseudomonadati</taxon>
        <taxon>Pseudomonadota</taxon>
        <taxon>Gammaproteobacteria</taxon>
        <taxon>Lysobacterales</taxon>
        <taxon>Lysobacteraceae</taxon>
        <taxon>Xylella</taxon>
    </lineage>
</organism>
<gene>
    <name evidence="1" type="ORF">LOK82_03315</name>
</gene>
<evidence type="ECO:0000313" key="2">
    <source>
        <dbReference type="Proteomes" id="UP001220702"/>
    </source>
</evidence>
<protein>
    <submittedName>
        <fullName evidence="1">Uncharacterized protein</fullName>
    </submittedName>
</protein>
<dbReference type="Proteomes" id="UP001220702">
    <property type="component" value="Unassembled WGS sequence"/>
</dbReference>
<proteinExistence type="predicted"/>
<sequence>MAAKRSDLADSETRFRMPEGRAVHAVHGLHAGHDAAGAVRSNSAGQFKEGMQKGVL</sequence>
<evidence type="ECO:0000313" key="1">
    <source>
        <dbReference type="EMBL" id="MDC6407746.1"/>
    </source>
</evidence>